<dbReference type="RefSeq" id="WP_075975683.1">
    <property type="nucleotide sequence ID" value="NZ_MKQR01000016.1"/>
</dbReference>
<keyword evidence="3" id="KW-1185">Reference proteome</keyword>
<dbReference type="SUPFAM" id="SSF47413">
    <property type="entry name" value="lambda repressor-like DNA-binding domains"/>
    <property type="match status" value="1"/>
</dbReference>
<dbReference type="STRING" id="1193682.BJP25_20985"/>
<dbReference type="InterPro" id="IPR010982">
    <property type="entry name" value="Lambda_DNA-bd_dom_sf"/>
</dbReference>
<evidence type="ECO:0000313" key="3">
    <source>
        <dbReference type="Proteomes" id="UP000186040"/>
    </source>
</evidence>
<dbReference type="GO" id="GO:0003677">
    <property type="term" value="F:DNA binding"/>
    <property type="evidence" value="ECO:0007669"/>
    <property type="project" value="InterPro"/>
</dbReference>
<proteinExistence type="predicted"/>
<protein>
    <recommendedName>
        <fullName evidence="1">HTH cro/C1-type domain-containing protein</fullName>
    </recommendedName>
</protein>
<dbReference type="InterPro" id="IPR001387">
    <property type="entry name" value="Cro/C1-type_HTH"/>
</dbReference>
<organism evidence="2 3">
    <name type="scientific">Actinokineospora bangkokensis</name>
    <dbReference type="NCBI Taxonomy" id="1193682"/>
    <lineage>
        <taxon>Bacteria</taxon>
        <taxon>Bacillati</taxon>
        <taxon>Actinomycetota</taxon>
        <taxon>Actinomycetes</taxon>
        <taxon>Pseudonocardiales</taxon>
        <taxon>Pseudonocardiaceae</taxon>
        <taxon>Actinokineospora</taxon>
    </lineage>
</organism>
<feature type="domain" description="HTH cro/C1-type" evidence="1">
    <location>
        <begin position="22"/>
        <end position="76"/>
    </location>
</feature>
<accession>A0A1Q9LKJ6</accession>
<dbReference type="CDD" id="cd00093">
    <property type="entry name" value="HTH_XRE"/>
    <property type="match status" value="1"/>
</dbReference>
<gene>
    <name evidence="2" type="ORF">BJP25_20985</name>
</gene>
<dbReference type="OrthoDB" id="3626190at2"/>
<dbReference type="Gene3D" id="1.10.260.40">
    <property type="entry name" value="lambda repressor-like DNA-binding domains"/>
    <property type="match status" value="1"/>
</dbReference>
<dbReference type="Pfam" id="PF13560">
    <property type="entry name" value="HTH_31"/>
    <property type="match status" value="1"/>
</dbReference>
<dbReference type="AlphaFoldDB" id="A0A1Q9LKJ6"/>
<dbReference type="PROSITE" id="PS50943">
    <property type="entry name" value="HTH_CROC1"/>
    <property type="match status" value="1"/>
</dbReference>
<evidence type="ECO:0000313" key="2">
    <source>
        <dbReference type="EMBL" id="OLR92540.1"/>
    </source>
</evidence>
<dbReference type="Proteomes" id="UP000186040">
    <property type="component" value="Unassembled WGS sequence"/>
</dbReference>
<evidence type="ECO:0000259" key="1">
    <source>
        <dbReference type="PROSITE" id="PS50943"/>
    </source>
</evidence>
<dbReference type="SMART" id="SM00530">
    <property type="entry name" value="HTH_XRE"/>
    <property type="match status" value="1"/>
</dbReference>
<reference evidence="2 3" key="1">
    <citation type="submission" date="2016-10" db="EMBL/GenBank/DDBJ databases">
        <title>The Draft Genome Sequence of Actinokineospora bangkokensis 44EHWT reveals the biosynthetic pathway of antifungal compounds Thailandins with unusual extender unit butylmalonyl-CoA.</title>
        <authorList>
            <person name="Greule A."/>
            <person name="Intra B."/>
            <person name="Flemming S."/>
            <person name="Rommel M.G."/>
            <person name="Panbangred W."/>
            <person name="Bechthold A."/>
        </authorList>
    </citation>
    <scope>NUCLEOTIDE SEQUENCE [LARGE SCALE GENOMIC DNA]</scope>
    <source>
        <strain evidence="2 3">44EHW</strain>
    </source>
</reference>
<sequence length="228" mass="24810">MSTALSPVRARTLRALVLARELDAARTAAGMTTRTLATLMSMSPAMVNRVMTGRRPPTALEIGALCAFLDVPALRRRSLYALASEVDKQNWLHDNTSDTPSPLPTLLDLADSVTTYSATHVPEPRRPHDFDHTGADPATTHLIHERALSDPRSARHLTSLTGDVHIVPAGHNSPPHSFHLLHIPHFHPVVHAEHNTMTIILETPSATAPYLAQVATLLTHARPPNDVP</sequence>
<name>A0A1Q9LKJ6_9PSEU</name>
<comment type="caution">
    <text evidence="2">The sequence shown here is derived from an EMBL/GenBank/DDBJ whole genome shotgun (WGS) entry which is preliminary data.</text>
</comment>
<dbReference type="EMBL" id="MKQR01000016">
    <property type="protein sequence ID" value="OLR92540.1"/>
    <property type="molecule type" value="Genomic_DNA"/>
</dbReference>